<dbReference type="GO" id="GO:0003779">
    <property type="term" value="F:actin binding"/>
    <property type="evidence" value="ECO:0007669"/>
    <property type="project" value="TreeGrafter"/>
</dbReference>
<accession>A0A061APG5</accession>
<evidence type="ECO:0000256" key="2">
    <source>
        <dbReference type="PIRNR" id="PIRNR007949"/>
    </source>
</evidence>
<dbReference type="InterPro" id="IPR038132">
    <property type="entry name" value="Vps16_C_sf"/>
</dbReference>
<comment type="similarity">
    <text evidence="1 2">Belongs to the VPS16 family.</text>
</comment>
<evidence type="ECO:0000259" key="3">
    <source>
        <dbReference type="Pfam" id="PF04840"/>
    </source>
</evidence>
<gene>
    <name evidence="5" type="ORF">CYFA0S_02e10902g</name>
</gene>
<dbReference type="GO" id="GO:0016197">
    <property type="term" value="P:endosomal transport"/>
    <property type="evidence" value="ECO:0007669"/>
    <property type="project" value="TreeGrafter"/>
</dbReference>
<dbReference type="GO" id="GO:0006886">
    <property type="term" value="P:intracellular protein transport"/>
    <property type="evidence" value="ECO:0007669"/>
    <property type="project" value="InterPro"/>
</dbReference>
<keyword evidence="2" id="KW-0813">Transport</keyword>
<organism evidence="5">
    <name type="scientific">Cyberlindnera fabianii</name>
    <name type="common">Yeast</name>
    <name type="synonym">Hansenula fabianii</name>
    <dbReference type="NCBI Taxonomy" id="36022"/>
    <lineage>
        <taxon>Eukaryota</taxon>
        <taxon>Fungi</taxon>
        <taxon>Dikarya</taxon>
        <taxon>Ascomycota</taxon>
        <taxon>Saccharomycotina</taxon>
        <taxon>Saccharomycetes</taxon>
        <taxon>Phaffomycetales</taxon>
        <taxon>Phaffomycetaceae</taxon>
        <taxon>Cyberlindnera</taxon>
    </lineage>
</organism>
<dbReference type="PhylomeDB" id="A0A061APG5"/>
<dbReference type="PANTHER" id="PTHR12811">
    <property type="entry name" value="VACUOLAR PROTEIN SORTING VPS16"/>
    <property type="match status" value="1"/>
</dbReference>
<dbReference type="GO" id="GO:0030897">
    <property type="term" value="C:HOPS complex"/>
    <property type="evidence" value="ECO:0007669"/>
    <property type="project" value="TreeGrafter"/>
</dbReference>
<sequence length="801" mass="91084">MSTPSLGWERLRDVYYRTRELYSLSWDIDTLTLLTALAPLTHTIATYASNAHDTDSIDIYTASGELITSIQWNYHMNGRVAGLGWTHNEELVVVLNNGRVRWYYNFEGDFDEYSIGQNANVIGVRTWKLERRGIVVLLQDNRIVRLTRSGRSALVRDMKDRGEFHSWCIIESDIYVSMETEVYKVTSRDCVRCSVDGPFEIMSASSDGRLIALWSLDKGLAIVTSTFDRVIMTWNCPRPRDMMWCGSDAVALQYEETLKIVAPGGELEFFYDGYVAQGEPDSLTILTTTSIDILAKVGNATVDCFKIGSRAKAAILMDAVDKLTRHSPKANENLQIIGDGLLQAINDSLDAALEEFDPYWQKKLLKAASFGKAELEMRNGESDVAIRFVKVCDELRILNLIRDRGIGLFLTYSTFKKLGVTRVVELLVKRQKFAEAFQISKFLKLPLDAVFVSWACCKIKYSTSGDEELSQALLGRFQQLSGGKYISFARVAEVAFQEGRLNLAKVLINFESLFEKQIPLLLTMEENELALQKSIESQNIDLILETILILKSTLSYPQFFKLLNSSKPSSNVFEYFYRTNSQIIHDFYNQADRPIDLANYELSTSNFSPASVKTAITTYNTRNTAITSQLDKQSKLMNHQEELTTEFNVDFTNLSLSETILKLLTLSQQTRALQLVKEFKFPERKLGYLKLEHFVITQRFDELYQWAINEKPSIGLEPIVERCIKADEKRLALRLLQRGKLSYEQKTSLLLQLKEWKQVIEEAVKKRDGALIEHVAEVSGGAVEAEVNEARSRIGASSRFF</sequence>
<dbReference type="PIRSF" id="PIRSF007949">
    <property type="entry name" value="VPS16"/>
    <property type="match status" value="1"/>
</dbReference>
<dbReference type="OrthoDB" id="1792at2759"/>
<dbReference type="EMBL" id="LK052887">
    <property type="protein sequence ID" value="CDR39024.1"/>
    <property type="molecule type" value="Genomic_DNA"/>
</dbReference>
<reference evidence="5" key="1">
    <citation type="journal article" date="2014" name="Genome Announc.">
        <title>Genome sequence of the yeast Cyberlindnera fabianii (Hansenula fabianii).</title>
        <authorList>
            <person name="Freel K.C."/>
            <person name="Sarilar V."/>
            <person name="Neuveglise C."/>
            <person name="Devillers H."/>
            <person name="Friedrich A."/>
            <person name="Schacherer J."/>
        </authorList>
    </citation>
    <scope>NUCLEOTIDE SEQUENCE</scope>
    <source>
        <strain evidence="5">YJS4271</strain>
    </source>
</reference>
<dbReference type="GO" id="GO:0042144">
    <property type="term" value="P:vacuole fusion, non-autophagic"/>
    <property type="evidence" value="ECO:0007669"/>
    <property type="project" value="TreeGrafter"/>
</dbReference>
<dbReference type="InterPro" id="IPR006926">
    <property type="entry name" value="Vps16_N"/>
</dbReference>
<dbReference type="Pfam" id="PF04841">
    <property type="entry name" value="Vps16_N"/>
    <property type="match status" value="1"/>
</dbReference>
<protein>
    <recommendedName>
        <fullName evidence="2">Probable vacuolar protein sorting-associated protein 16 homolog</fullName>
    </recommendedName>
</protein>
<evidence type="ECO:0000259" key="4">
    <source>
        <dbReference type="Pfam" id="PF04841"/>
    </source>
</evidence>
<dbReference type="AlphaFoldDB" id="A0A061APG5"/>
<keyword evidence="2" id="KW-0653">Protein transport</keyword>
<dbReference type="VEuPathDB" id="FungiDB:BON22_3481"/>
<comment type="function">
    <text evidence="2">Essential for vacuolar protein sorting. Required for vacuole biogenesis, stability and to maintain vacuole morphology.</text>
</comment>
<dbReference type="PANTHER" id="PTHR12811:SF0">
    <property type="entry name" value="VACUOLAR PROTEIN SORTING-ASSOCIATED PROTEIN 16 HOMOLOG"/>
    <property type="match status" value="1"/>
</dbReference>
<dbReference type="Gene3D" id="1.10.150.780">
    <property type="entry name" value="Vps16, C-terminal region"/>
    <property type="match status" value="1"/>
</dbReference>
<name>A0A061APG5_CYBFA</name>
<feature type="domain" description="Vps16 C-terminal" evidence="3">
    <location>
        <begin position="486"/>
        <end position="780"/>
    </location>
</feature>
<evidence type="ECO:0000256" key="1">
    <source>
        <dbReference type="ARBA" id="ARBA00009250"/>
    </source>
</evidence>
<dbReference type="GO" id="GO:0005768">
    <property type="term" value="C:endosome"/>
    <property type="evidence" value="ECO:0007669"/>
    <property type="project" value="TreeGrafter"/>
</dbReference>
<evidence type="ECO:0000313" key="5">
    <source>
        <dbReference type="EMBL" id="CDR39024.1"/>
    </source>
</evidence>
<proteinExistence type="inferred from homology"/>
<feature type="domain" description="Vps16 N-terminal" evidence="4">
    <location>
        <begin position="4"/>
        <end position="381"/>
    </location>
</feature>
<dbReference type="Pfam" id="PF04840">
    <property type="entry name" value="Vps16_C"/>
    <property type="match status" value="1"/>
</dbReference>
<dbReference type="InterPro" id="IPR006925">
    <property type="entry name" value="Vps16_C"/>
</dbReference>
<dbReference type="InterPro" id="IPR016534">
    <property type="entry name" value="VPS16"/>
</dbReference>